<gene>
    <name evidence="1" type="ORF">BpHYR1_044625</name>
</gene>
<dbReference type="EMBL" id="REGN01011018">
    <property type="protein sequence ID" value="RMZ98024.1"/>
    <property type="molecule type" value="Genomic_DNA"/>
</dbReference>
<keyword evidence="2" id="KW-1185">Reference proteome</keyword>
<accession>A0A3M7PH34</accession>
<proteinExistence type="predicted"/>
<organism evidence="1 2">
    <name type="scientific">Brachionus plicatilis</name>
    <name type="common">Marine rotifer</name>
    <name type="synonym">Brachionus muelleri</name>
    <dbReference type="NCBI Taxonomy" id="10195"/>
    <lineage>
        <taxon>Eukaryota</taxon>
        <taxon>Metazoa</taxon>
        <taxon>Spiralia</taxon>
        <taxon>Gnathifera</taxon>
        <taxon>Rotifera</taxon>
        <taxon>Eurotatoria</taxon>
        <taxon>Monogononta</taxon>
        <taxon>Pseudotrocha</taxon>
        <taxon>Ploima</taxon>
        <taxon>Brachionidae</taxon>
        <taxon>Brachionus</taxon>
    </lineage>
</organism>
<dbReference type="AlphaFoldDB" id="A0A3M7PH34"/>
<evidence type="ECO:0000313" key="2">
    <source>
        <dbReference type="Proteomes" id="UP000276133"/>
    </source>
</evidence>
<name>A0A3M7PH34_BRAPC</name>
<protein>
    <submittedName>
        <fullName evidence="1">Uncharacterized protein</fullName>
    </submittedName>
</protein>
<evidence type="ECO:0000313" key="1">
    <source>
        <dbReference type="EMBL" id="RMZ98024.1"/>
    </source>
</evidence>
<sequence length="90" mass="10218">MNVTGKPSTPFTLEACGGFSGYINDYTWAYHLHQKNSQKIKIRKNLEDIERQTNMSDDILGYDEDHDQSLIEVLKRLESVASHSTSTNAN</sequence>
<comment type="caution">
    <text evidence="1">The sequence shown here is derived from an EMBL/GenBank/DDBJ whole genome shotgun (WGS) entry which is preliminary data.</text>
</comment>
<reference evidence="1 2" key="1">
    <citation type="journal article" date="2018" name="Sci. Rep.">
        <title>Genomic signatures of local adaptation to the degree of environmental predictability in rotifers.</title>
        <authorList>
            <person name="Franch-Gras L."/>
            <person name="Hahn C."/>
            <person name="Garcia-Roger E.M."/>
            <person name="Carmona M.J."/>
            <person name="Serra M."/>
            <person name="Gomez A."/>
        </authorList>
    </citation>
    <scope>NUCLEOTIDE SEQUENCE [LARGE SCALE GENOMIC DNA]</scope>
    <source>
        <strain evidence="1">HYR1</strain>
    </source>
</reference>
<dbReference type="Proteomes" id="UP000276133">
    <property type="component" value="Unassembled WGS sequence"/>
</dbReference>